<dbReference type="PROSITE" id="PS50893">
    <property type="entry name" value="ABC_TRANSPORTER_2"/>
    <property type="match status" value="2"/>
</dbReference>
<dbReference type="Pfam" id="PF00005">
    <property type="entry name" value="ABC_tran"/>
    <property type="match status" value="2"/>
</dbReference>
<comment type="similarity">
    <text evidence="2">Belongs to the ABC transporter superfamily.</text>
</comment>
<dbReference type="CDD" id="cd03257">
    <property type="entry name" value="ABC_NikE_OppD_transporters"/>
    <property type="match status" value="2"/>
</dbReference>
<evidence type="ECO:0000256" key="7">
    <source>
        <dbReference type="ARBA" id="ARBA00023136"/>
    </source>
</evidence>
<keyword evidence="3" id="KW-0813">Transport</keyword>
<dbReference type="EMBL" id="CP070499">
    <property type="protein sequence ID" value="QSB13973.1"/>
    <property type="molecule type" value="Genomic_DNA"/>
</dbReference>
<feature type="domain" description="ABC transporter" evidence="9">
    <location>
        <begin position="5"/>
        <end position="246"/>
    </location>
</feature>
<dbReference type="InterPro" id="IPR013563">
    <property type="entry name" value="Oligopep_ABC_C"/>
</dbReference>
<dbReference type="AlphaFoldDB" id="A0A895YEY4"/>
<comment type="subcellular location">
    <subcellularLocation>
        <location evidence="1">Cell membrane</location>
        <topology evidence="1">Peripheral membrane protein</topology>
    </subcellularLocation>
</comment>
<evidence type="ECO:0000256" key="5">
    <source>
        <dbReference type="ARBA" id="ARBA00022741"/>
    </source>
</evidence>
<evidence type="ECO:0000256" key="6">
    <source>
        <dbReference type="ARBA" id="ARBA00022840"/>
    </source>
</evidence>
<keyword evidence="5" id="KW-0547">Nucleotide-binding</keyword>
<feature type="domain" description="ABC transporter" evidence="9">
    <location>
        <begin position="318"/>
        <end position="567"/>
    </location>
</feature>
<keyword evidence="7" id="KW-0472">Membrane</keyword>
<dbReference type="InterPro" id="IPR017871">
    <property type="entry name" value="ABC_transporter-like_CS"/>
</dbReference>
<evidence type="ECO:0000256" key="2">
    <source>
        <dbReference type="ARBA" id="ARBA00005417"/>
    </source>
</evidence>
<dbReference type="SUPFAM" id="SSF52540">
    <property type="entry name" value="P-loop containing nucleoside triphosphate hydrolases"/>
    <property type="match status" value="2"/>
</dbReference>
<dbReference type="KEGG" id="nhy:JQS43_20900"/>
<feature type="compositionally biased region" description="Basic and acidic residues" evidence="8">
    <location>
        <begin position="617"/>
        <end position="627"/>
    </location>
</feature>
<organism evidence="10 11">
    <name type="scientific">Natronosporangium hydrolyticum</name>
    <dbReference type="NCBI Taxonomy" id="2811111"/>
    <lineage>
        <taxon>Bacteria</taxon>
        <taxon>Bacillati</taxon>
        <taxon>Actinomycetota</taxon>
        <taxon>Actinomycetes</taxon>
        <taxon>Micromonosporales</taxon>
        <taxon>Micromonosporaceae</taxon>
        <taxon>Natronosporangium</taxon>
    </lineage>
</organism>
<feature type="region of interest" description="Disordered" evidence="8">
    <location>
        <begin position="570"/>
        <end position="627"/>
    </location>
</feature>
<sequence length="627" mass="65821">MSALLTVTDLRVQFDGSVTALRGVSFTLARGESLAVVGESGAGKSTLAQCLAGLRQPPEVTGSVQLDGEELVGAASARLRVLRGPKVALCLQGAPFNPVSTLAEQLAEPLLAHGRLRPSQARDRVAQLAAECQLDPALLARYPHQVSGGQRRRAALVAALVLDPELLVLDEPTGGLDPETSHRLVAEIGAQTRSRGCALLVVTHDLAAAVRLSERTLVLYGGSVLETGPSAEVIGDPNHPYTWALTNAYPAMSSTKELRPIRGAPPDPADPPAGCPFHPRCPQAVEVCREQPAPLTPVAAEPPARAVACHLGGVRTLLAVRGVSKQYGRGRRAQRVLDEVSLDVRQGEAVGLVGPSGSGKSTLALIASGHLTAEAGEIDLLGEPLPTGRSRADRHRRARVQLVMQDPWDALSPRLTVAEQLGEPLALLGSPGGDPAGGDPAEQIAGALSAVGLPTSARFLGAYPHQLSGGQLQRIALARALITEPAVLLADEPTSMLDPSEQARLLVTLRERQSELGLGLLFISHDLALVRKVTDRVVVLDHGRVVESARTELLCAAPRSPTTRRLLAAAPTLLIPPSPVPSTSDRTEKEQTDVTDESPYLPARQRAGGGSGGALADRVRRPGAERD</sequence>
<dbReference type="InterPro" id="IPR003593">
    <property type="entry name" value="AAA+_ATPase"/>
</dbReference>
<dbReference type="GO" id="GO:0005886">
    <property type="term" value="C:plasma membrane"/>
    <property type="evidence" value="ECO:0007669"/>
    <property type="project" value="UniProtKB-SubCell"/>
</dbReference>
<dbReference type="Gene3D" id="3.40.50.300">
    <property type="entry name" value="P-loop containing nucleotide triphosphate hydrolases"/>
    <property type="match status" value="2"/>
</dbReference>
<evidence type="ECO:0000256" key="1">
    <source>
        <dbReference type="ARBA" id="ARBA00004202"/>
    </source>
</evidence>
<evidence type="ECO:0000256" key="4">
    <source>
        <dbReference type="ARBA" id="ARBA00022475"/>
    </source>
</evidence>
<dbReference type="Pfam" id="PF08352">
    <property type="entry name" value="oligo_HPY"/>
    <property type="match status" value="1"/>
</dbReference>
<evidence type="ECO:0000256" key="8">
    <source>
        <dbReference type="SAM" id="MobiDB-lite"/>
    </source>
</evidence>
<dbReference type="RefSeq" id="WP_239676091.1">
    <property type="nucleotide sequence ID" value="NZ_CP070499.1"/>
</dbReference>
<dbReference type="PANTHER" id="PTHR43297">
    <property type="entry name" value="OLIGOPEPTIDE TRANSPORT ATP-BINDING PROTEIN APPD"/>
    <property type="match status" value="1"/>
</dbReference>
<dbReference type="GO" id="GO:0016887">
    <property type="term" value="F:ATP hydrolysis activity"/>
    <property type="evidence" value="ECO:0007669"/>
    <property type="project" value="InterPro"/>
</dbReference>
<dbReference type="InterPro" id="IPR050388">
    <property type="entry name" value="ABC_Ni/Peptide_Import"/>
</dbReference>
<dbReference type="PANTHER" id="PTHR43297:SF2">
    <property type="entry name" value="DIPEPTIDE TRANSPORT ATP-BINDING PROTEIN DPPD"/>
    <property type="match status" value="1"/>
</dbReference>
<evidence type="ECO:0000256" key="3">
    <source>
        <dbReference type="ARBA" id="ARBA00022448"/>
    </source>
</evidence>
<dbReference type="GO" id="GO:0005524">
    <property type="term" value="F:ATP binding"/>
    <property type="evidence" value="ECO:0007669"/>
    <property type="project" value="UniProtKB-KW"/>
</dbReference>
<dbReference type="PROSITE" id="PS00211">
    <property type="entry name" value="ABC_TRANSPORTER_1"/>
    <property type="match status" value="2"/>
</dbReference>
<dbReference type="NCBIfam" id="TIGR01727">
    <property type="entry name" value="oligo_HPY"/>
    <property type="match status" value="1"/>
</dbReference>
<evidence type="ECO:0000313" key="11">
    <source>
        <dbReference type="Proteomes" id="UP000662857"/>
    </source>
</evidence>
<dbReference type="InterPro" id="IPR027417">
    <property type="entry name" value="P-loop_NTPase"/>
</dbReference>
<keyword evidence="4" id="KW-1003">Cell membrane</keyword>
<gene>
    <name evidence="10" type="ORF">JQS43_20900</name>
</gene>
<name>A0A895YEY4_9ACTN</name>
<dbReference type="SMART" id="SM00382">
    <property type="entry name" value="AAA"/>
    <property type="match status" value="2"/>
</dbReference>
<evidence type="ECO:0000313" key="10">
    <source>
        <dbReference type="EMBL" id="QSB13973.1"/>
    </source>
</evidence>
<dbReference type="GO" id="GO:0015833">
    <property type="term" value="P:peptide transport"/>
    <property type="evidence" value="ECO:0007669"/>
    <property type="project" value="InterPro"/>
</dbReference>
<accession>A0A895YEY4</accession>
<evidence type="ECO:0000259" key="9">
    <source>
        <dbReference type="PROSITE" id="PS50893"/>
    </source>
</evidence>
<dbReference type="Proteomes" id="UP000662857">
    <property type="component" value="Chromosome"/>
</dbReference>
<keyword evidence="6 10" id="KW-0067">ATP-binding</keyword>
<reference evidence="10" key="1">
    <citation type="submission" date="2021-02" db="EMBL/GenBank/DDBJ databases">
        <title>Natrosporangium hydrolyticum gen. nov., sp. nov, a haloalkaliphilic actinobacterium from a soda solonchak soil.</title>
        <authorList>
            <person name="Sorokin D.Y."/>
            <person name="Khijniak T.V."/>
            <person name="Zakharycheva A.P."/>
            <person name="Boueva O.V."/>
            <person name="Ariskina E.V."/>
            <person name="Hahnke R.L."/>
            <person name="Bunk B."/>
            <person name="Sproer C."/>
            <person name="Schumann P."/>
            <person name="Evtushenko L.I."/>
            <person name="Kublanov I.V."/>
        </authorList>
    </citation>
    <scope>NUCLEOTIDE SEQUENCE</scope>
    <source>
        <strain evidence="10">DSM 106523</strain>
    </source>
</reference>
<dbReference type="InterPro" id="IPR003439">
    <property type="entry name" value="ABC_transporter-like_ATP-bd"/>
</dbReference>
<proteinExistence type="inferred from homology"/>
<protein>
    <submittedName>
        <fullName evidence="10">ABC transporter ATP-binding protein</fullName>
    </submittedName>
</protein>
<keyword evidence="11" id="KW-1185">Reference proteome</keyword>